<dbReference type="InterPro" id="IPR010982">
    <property type="entry name" value="Lambda_DNA-bd_dom_sf"/>
</dbReference>
<protein>
    <submittedName>
        <fullName evidence="2">HTH_XRE domain containing protein</fullName>
    </submittedName>
</protein>
<gene>
    <name evidence="2" type="ORF">UFOVP36_9</name>
</gene>
<dbReference type="InterPro" id="IPR001387">
    <property type="entry name" value="Cro/C1-type_HTH"/>
</dbReference>
<evidence type="ECO:0000256" key="1">
    <source>
        <dbReference type="SAM" id="MobiDB-lite"/>
    </source>
</evidence>
<reference evidence="2" key="1">
    <citation type="submission" date="2020-04" db="EMBL/GenBank/DDBJ databases">
        <authorList>
            <person name="Chiriac C."/>
            <person name="Salcher M."/>
            <person name="Ghai R."/>
            <person name="Kavagutti S V."/>
        </authorList>
    </citation>
    <scope>NUCLEOTIDE SEQUENCE</scope>
</reference>
<feature type="compositionally biased region" description="Basic residues" evidence="1">
    <location>
        <begin position="93"/>
        <end position="104"/>
    </location>
</feature>
<proteinExistence type="predicted"/>
<dbReference type="Gene3D" id="1.10.260.40">
    <property type="entry name" value="lambda repressor-like DNA-binding domains"/>
    <property type="match status" value="1"/>
</dbReference>
<dbReference type="GO" id="GO:0003677">
    <property type="term" value="F:DNA binding"/>
    <property type="evidence" value="ECO:0007669"/>
    <property type="project" value="InterPro"/>
</dbReference>
<evidence type="ECO:0000313" key="2">
    <source>
        <dbReference type="EMBL" id="CAB4122275.1"/>
    </source>
</evidence>
<dbReference type="CDD" id="cd00093">
    <property type="entry name" value="HTH_XRE"/>
    <property type="match status" value="1"/>
</dbReference>
<organism evidence="2">
    <name type="scientific">uncultured Caudovirales phage</name>
    <dbReference type="NCBI Taxonomy" id="2100421"/>
    <lineage>
        <taxon>Viruses</taxon>
        <taxon>Duplodnaviria</taxon>
        <taxon>Heunggongvirae</taxon>
        <taxon>Uroviricota</taxon>
        <taxon>Caudoviricetes</taxon>
        <taxon>Peduoviridae</taxon>
        <taxon>Maltschvirus</taxon>
        <taxon>Maltschvirus maltsch</taxon>
    </lineage>
</organism>
<accession>A0A6J5KLG9</accession>
<dbReference type="SUPFAM" id="SSF47413">
    <property type="entry name" value="lambda repressor-like DNA-binding domains"/>
    <property type="match status" value="1"/>
</dbReference>
<feature type="region of interest" description="Disordered" evidence="1">
    <location>
        <begin position="78"/>
        <end position="104"/>
    </location>
</feature>
<sequence length="104" mass="11589">MVTPTSKGELELQIGTAFSEVRRKHNFWLRNLAAELGVCVNTIRWHESGARMMRADIVVKAAQIMGVKVGTLLGQDKEMNADGSITEQSLPNGKRRTRPRSQIV</sequence>
<dbReference type="EMBL" id="LR796164">
    <property type="protein sequence ID" value="CAB4122275.1"/>
    <property type="molecule type" value="Genomic_DNA"/>
</dbReference>
<name>A0A6J5KLG9_9CAUD</name>